<name>A0A644X4L0_9ZZZZ</name>
<dbReference type="EMBL" id="VSSQ01001526">
    <property type="protein sequence ID" value="MPM09074.1"/>
    <property type="molecule type" value="Genomic_DNA"/>
</dbReference>
<dbReference type="GO" id="GO:0043164">
    <property type="term" value="P:Gram-negative-bacterium-type cell wall biogenesis"/>
    <property type="evidence" value="ECO:0007669"/>
    <property type="project" value="TreeGrafter"/>
</dbReference>
<dbReference type="PANTHER" id="PTHR30336">
    <property type="entry name" value="INNER MEMBRANE PROTEIN, PROBABLE PERMEASE"/>
    <property type="match status" value="1"/>
</dbReference>
<dbReference type="GO" id="GO:0005886">
    <property type="term" value="C:plasma membrane"/>
    <property type="evidence" value="ECO:0007669"/>
    <property type="project" value="TreeGrafter"/>
</dbReference>
<accession>A0A644X4L0</accession>
<comment type="caution">
    <text evidence="2">The sequence shown here is derived from an EMBL/GenBank/DDBJ whole genome shotgun (WGS) entry which is preliminary data.</text>
</comment>
<evidence type="ECO:0000259" key="1">
    <source>
        <dbReference type="Pfam" id="PF02698"/>
    </source>
</evidence>
<dbReference type="InterPro" id="IPR051599">
    <property type="entry name" value="Cell_Envelope_Assoc"/>
</dbReference>
<protein>
    <recommendedName>
        <fullName evidence="1">DUF218 domain-containing protein</fullName>
    </recommendedName>
</protein>
<reference evidence="2" key="1">
    <citation type="submission" date="2019-08" db="EMBL/GenBank/DDBJ databases">
        <authorList>
            <person name="Kucharzyk K."/>
            <person name="Murdoch R.W."/>
            <person name="Higgins S."/>
            <person name="Loffler F."/>
        </authorList>
    </citation>
    <scope>NUCLEOTIDE SEQUENCE</scope>
</reference>
<organism evidence="2">
    <name type="scientific">bioreactor metagenome</name>
    <dbReference type="NCBI Taxonomy" id="1076179"/>
    <lineage>
        <taxon>unclassified sequences</taxon>
        <taxon>metagenomes</taxon>
        <taxon>ecological metagenomes</taxon>
    </lineage>
</organism>
<feature type="domain" description="DUF218" evidence="1">
    <location>
        <begin position="41"/>
        <end position="179"/>
    </location>
</feature>
<dbReference type="InterPro" id="IPR003848">
    <property type="entry name" value="DUF218"/>
</dbReference>
<dbReference type="InterPro" id="IPR014729">
    <property type="entry name" value="Rossmann-like_a/b/a_fold"/>
</dbReference>
<dbReference type="CDD" id="cd06259">
    <property type="entry name" value="YdcF-like"/>
    <property type="match status" value="1"/>
</dbReference>
<dbReference type="PANTHER" id="PTHR30336:SF4">
    <property type="entry name" value="ENVELOPE BIOGENESIS FACTOR ELYC"/>
    <property type="match status" value="1"/>
</dbReference>
<evidence type="ECO:0000313" key="2">
    <source>
        <dbReference type="EMBL" id="MPM09074.1"/>
    </source>
</evidence>
<dbReference type="GO" id="GO:0000270">
    <property type="term" value="P:peptidoglycan metabolic process"/>
    <property type="evidence" value="ECO:0007669"/>
    <property type="project" value="TreeGrafter"/>
</dbReference>
<dbReference type="Gene3D" id="3.40.50.620">
    <property type="entry name" value="HUPs"/>
    <property type="match status" value="1"/>
</dbReference>
<gene>
    <name evidence="2" type="ORF">SDC9_55390</name>
</gene>
<proteinExistence type="predicted"/>
<dbReference type="Pfam" id="PF02698">
    <property type="entry name" value="DUF218"/>
    <property type="match status" value="1"/>
</dbReference>
<dbReference type="AlphaFoldDB" id="A0A644X4L0"/>
<sequence length="205" mass="23511">MILLLALLILAYPLLQGVGKFLIVSDSLEKADLITAVSGPSYRITYAAELFQKHLGSYLFFTGGFNEYEQRYGADWSESLARNIGVPPENIYTDDSTVISTYQEAERVKAFIEAHPEQIHSVIVVTDAYHTHRAKWAYEKALGPDIKVMVTAVPFDEAGYSSKWWRSAITREMVVKEYLKYTFYLFRYQWTSGALQDFLAKFDKF</sequence>